<name>A0A4D4J1J1_9PSEU</name>
<feature type="transmembrane region" description="Helical" evidence="6">
    <location>
        <begin position="314"/>
        <end position="337"/>
    </location>
</feature>
<keyword evidence="3 6" id="KW-1133">Transmembrane helix</keyword>
<feature type="transmembrane region" description="Helical" evidence="6">
    <location>
        <begin position="349"/>
        <end position="369"/>
    </location>
</feature>
<dbReference type="GO" id="GO:0005886">
    <property type="term" value="C:plasma membrane"/>
    <property type="evidence" value="ECO:0007669"/>
    <property type="project" value="UniProtKB-SubCell"/>
</dbReference>
<feature type="transmembrane region" description="Helical" evidence="6">
    <location>
        <begin position="140"/>
        <end position="161"/>
    </location>
</feature>
<dbReference type="InterPro" id="IPR036259">
    <property type="entry name" value="MFS_trans_sf"/>
</dbReference>
<dbReference type="EMBL" id="BJFL01000007">
    <property type="protein sequence ID" value="GDY30351.1"/>
    <property type="molecule type" value="Genomic_DNA"/>
</dbReference>
<organism evidence="8 9">
    <name type="scientific">Gandjariella thermophila</name>
    <dbReference type="NCBI Taxonomy" id="1931992"/>
    <lineage>
        <taxon>Bacteria</taxon>
        <taxon>Bacillati</taxon>
        <taxon>Actinomycetota</taxon>
        <taxon>Actinomycetes</taxon>
        <taxon>Pseudonocardiales</taxon>
        <taxon>Pseudonocardiaceae</taxon>
        <taxon>Gandjariella</taxon>
    </lineage>
</organism>
<keyword evidence="9" id="KW-1185">Reference proteome</keyword>
<gene>
    <name evidence="8" type="ORF">GTS_19840</name>
</gene>
<feature type="transmembrane region" description="Helical" evidence="6">
    <location>
        <begin position="274"/>
        <end position="294"/>
    </location>
</feature>
<proteinExistence type="predicted"/>
<dbReference type="SUPFAM" id="SSF103473">
    <property type="entry name" value="MFS general substrate transporter"/>
    <property type="match status" value="1"/>
</dbReference>
<sequence length="464" mass="45277">MTDPAAASVTSIEQHTDRLAPDPAEPRVTDTALRAATGLACPAQRRALGVLTATQVLGTVGVATGAAVSALVAAQLSGMDLAGGLAQTSTVLGAALLAVPTARVAARRGRRPALLLSYAVAAGGAALAAAATALSAWPLLLLSLLPFGGGTAATFAARFGAADLARPAHRARAVSTVVWAATLGAVAGPNLAGPAGSVAGALGMPAAAGAYLLAATAFALAGAGVLAGLRPDPLVVARRTAPEGPVVPMPRAQGHACPAGPVPGPEQATGRMRLAVWWVLPAPARLALVGMVTSQTAMVGMMSMTPVHMNHGGASVGVVGIVISVHLAGMYAASPFFGWMADRLGRVPVLTVGAALVVAAAGIAGMAASHEAPQLGAGLTILGVGWSASLVSGSALLSESVPLRVRAAAQGLSDLVMNVGGALGAVLAGLIVTAWSYAGLGLAIGFAALPLLVACMAAALRPAG</sequence>
<evidence type="ECO:0000256" key="4">
    <source>
        <dbReference type="ARBA" id="ARBA00023136"/>
    </source>
</evidence>
<feature type="transmembrane region" description="Helical" evidence="6">
    <location>
        <begin position="441"/>
        <end position="460"/>
    </location>
</feature>
<dbReference type="RefSeq" id="WP_225978257.1">
    <property type="nucleotide sequence ID" value="NZ_BJFL01000007.1"/>
</dbReference>
<keyword evidence="2 6" id="KW-0812">Transmembrane</keyword>
<feature type="compositionally biased region" description="Basic and acidic residues" evidence="5">
    <location>
        <begin position="14"/>
        <end position="25"/>
    </location>
</feature>
<feature type="transmembrane region" description="Helical" evidence="6">
    <location>
        <begin position="415"/>
        <end position="435"/>
    </location>
</feature>
<evidence type="ECO:0000256" key="6">
    <source>
        <dbReference type="SAM" id="Phobius"/>
    </source>
</evidence>
<feature type="transmembrane region" description="Helical" evidence="6">
    <location>
        <begin position="204"/>
        <end position="229"/>
    </location>
</feature>
<evidence type="ECO:0000256" key="1">
    <source>
        <dbReference type="ARBA" id="ARBA00004651"/>
    </source>
</evidence>
<dbReference type="InterPro" id="IPR020846">
    <property type="entry name" value="MFS_dom"/>
</dbReference>
<feature type="transmembrane region" description="Helical" evidence="6">
    <location>
        <begin position="48"/>
        <end position="73"/>
    </location>
</feature>
<dbReference type="AlphaFoldDB" id="A0A4D4J1J1"/>
<accession>A0A4D4J1J1</accession>
<reference evidence="9" key="1">
    <citation type="submission" date="2019-04" db="EMBL/GenBank/DDBJ databases">
        <title>Draft genome sequence of Pseudonocardiaceae bacterium SL3-2-4.</title>
        <authorList>
            <person name="Ningsih F."/>
            <person name="Yokota A."/>
            <person name="Sakai Y."/>
            <person name="Nanatani K."/>
            <person name="Yabe S."/>
            <person name="Oetari A."/>
            <person name="Sjamsuridzal W."/>
        </authorList>
    </citation>
    <scope>NUCLEOTIDE SEQUENCE [LARGE SCALE GENOMIC DNA]</scope>
    <source>
        <strain evidence="9">SL3-2-4</strain>
    </source>
</reference>
<feature type="domain" description="Major facilitator superfamily (MFS) profile" evidence="7">
    <location>
        <begin position="47"/>
        <end position="464"/>
    </location>
</feature>
<dbReference type="PANTHER" id="PTHR23534:SF1">
    <property type="entry name" value="MAJOR FACILITATOR SUPERFAMILY PROTEIN"/>
    <property type="match status" value="1"/>
</dbReference>
<comment type="caution">
    <text evidence="8">The sequence shown here is derived from an EMBL/GenBank/DDBJ whole genome shotgun (WGS) entry which is preliminary data.</text>
</comment>
<feature type="transmembrane region" description="Helical" evidence="6">
    <location>
        <begin position="375"/>
        <end position="395"/>
    </location>
</feature>
<evidence type="ECO:0000313" key="9">
    <source>
        <dbReference type="Proteomes" id="UP000298860"/>
    </source>
</evidence>
<feature type="transmembrane region" description="Helical" evidence="6">
    <location>
        <begin position="113"/>
        <end position="134"/>
    </location>
</feature>
<dbReference type="GO" id="GO:0022857">
    <property type="term" value="F:transmembrane transporter activity"/>
    <property type="evidence" value="ECO:0007669"/>
    <property type="project" value="InterPro"/>
</dbReference>
<dbReference type="InterPro" id="IPR011701">
    <property type="entry name" value="MFS"/>
</dbReference>
<comment type="subcellular location">
    <subcellularLocation>
        <location evidence="1">Cell membrane</location>
        <topology evidence="1">Multi-pass membrane protein</topology>
    </subcellularLocation>
</comment>
<dbReference type="PROSITE" id="PS50850">
    <property type="entry name" value="MFS"/>
    <property type="match status" value="1"/>
</dbReference>
<feature type="region of interest" description="Disordered" evidence="5">
    <location>
        <begin position="1"/>
        <end position="25"/>
    </location>
</feature>
<dbReference type="Pfam" id="PF07690">
    <property type="entry name" value="MFS_1"/>
    <property type="match status" value="1"/>
</dbReference>
<dbReference type="Gene3D" id="1.20.1250.20">
    <property type="entry name" value="MFS general substrate transporter like domains"/>
    <property type="match status" value="2"/>
</dbReference>
<evidence type="ECO:0000313" key="8">
    <source>
        <dbReference type="EMBL" id="GDY30351.1"/>
    </source>
</evidence>
<evidence type="ECO:0000256" key="3">
    <source>
        <dbReference type="ARBA" id="ARBA00022989"/>
    </source>
</evidence>
<feature type="transmembrane region" description="Helical" evidence="6">
    <location>
        <begin position="173"/>
        <end position="192"/>
    </location>
</feature>
<keyword evidence="4 6" id="KW-0472">Membrane</keyword>
<evidence type="ECO:0000259" key="7">
    <source>
        <dbReference type="PROSITE" id="PS50850"/>
    </source>
</evidence>
<evidence type="ECO:0000256" key="5">
    <source>
        <dbReference type="SAM" id="MobiDB-lite"/>
    </source>
</evidence>
<dbReference type="Proteomes" id="UP000298860">
    <property type="component" value="Unassembled WGS sequence"/>
</dbReference>
<feature type="transmembrane region" description="Helical" evidence="6">
    <location>
        <begin position="85"/>
        <end position="106"/>
    </location>
</feature>
<protein>
    <submittedName>
        <fullName evidence="8">Tetracycline resistance protein</fullName>
    </submittedName>
</protein>
<dbReference type="PANTHER" id="PTHR23534">
    <property type="entry name" value="MFS PERMEASE"/>
    <property type="match status" value="1"/>
</dbReference>
<evidence type="ECO:0000256" key="2">
    <source>
        <dbReference type="ARBA" id="ARBA00022692"/>
    </source>
</evidence>